<dbReference type="Proteomes" id="UP000789739">
    <property type="component" value="Unassembled WGS sequence"/>
</dbReference>
<evidence type="ECO:0000313" key="1">
    <source>
        <dbReference type="EMBL" id="CAG8650964.1"/>
    </source>
</evidence>
<comment type="caution">
    <text evidence="1">The sequence shown here is derived from an EMBL/GenBank/DDBJ whole genome shotgun (WGS) entry which is preliminary data.</text>
</comment>
<evidence type="ECO:0000313" key="2">
    <source>
        <dbReference type="Proteomes" id="UP000789739"/>
    </source>
</evidence>
<dbReference type="OrthoDB" id="2418802at2759"/>
<reference evidence="1" key="1">
    <citation type="submission" date="2021-06" db="EMBL/GenBank/DDBJ databases">
        <authorList>
            <person name="Kallberg Y."/>
            <person name="Tangrot J."/>
            <person name="Rosling A."/>
        </authorList>
    </citation>
    <scope>NUCLEOTIDE SEQUENCE</scope>
    <source>
        <strain evidence="1">BR232B</strain>
    </source>
</reference>
<feature type="non-terminal residue" evidence="1">
    <location>
        <position position="1"/>
    </location>
</feature>
<proteinExistence type="predicted"/>
<organism evidence="1 2">
    <name type="scientific">Paraglomus brasilianum</name>
    <dbReference type="NCBI Taxonomy" id="144538"/>
    <lineage>
        <taxon>Eukaryota</taxon>
        <taxon>Fungi</taxon>
        <taxon>Fungi incertae sedis</taxon>
        <taxon>Mucoromycota</taxon>
        <taxon>Glomeromycotina</taxon>
        <taxon>Glomeromycetes</taxon>
        <taxon>Paraglomerales</taxon>
        <taxon>Paraglomeraceae</taxon>
        <taxon>Paraglomus</taxon>
    </lineage>
</organism>
<protein>
    <submittedName>
        <fullName evidence="1">10100_t:CDS:1</fullName>
    </submittedName>
</protein>
<name>A0A9N9DWG3_9GLOM</name>
<keyword evidence="2" id="KW-1185">Reference proteome</keyword>
<gene>
    <name evidence="1" type="ORF">PBRASI_LOCUS10265</name>
</gene>
<sequence>ANEEDKTPNVNTDIDSVIINELETLEKIAEMKKGLKVGLELKHVISLYELGEDRVADILIDCVDSKYKCEIPVEIHDELMNACEFEDTNGKLGKIPAEAFAKALKRFALRVLSVKPVDENLQLNLYLGQMNFWSDVSEEIVDEYFPENLLVAHSHSAYCVIKLKMDKIRSKQQFMASSNKRPILKSPTTIRAKKAQKQKFGRA</sequence>
<dbReference type="AlphaFoldDB" id="A0A9N9DWG3"/>
<dbReference type="EMBL" id="CAJVPI010002890">
    <property type="protein sequence ID" value="CAG8650964.1"/>
    <property type="molecule type" value="Genomic_DNA"/>
</dbReference>
<accession>A0A9N9DWG3</accession>